<comment type="caution">
    <text evidence="9">The sequence shown here is derived from an EMBL/GenBank/DDBJ whole genome shotgun (WGS) entry which is preliminary data.</text>
</comment>
<proteinExistence type="inferred from homology"/>
<accession>A0ABR4CZM5</accession>
<evidence type="ECO:0000256" key="4">
    <source>
        <dbReference type="ARBA" id="ARBA00023136"/>
    </source>
</evidence>
<feature type="domain" description="Rhodopsin" evidence="8">
    <location>
        <begin position="44"/>
        <end position="287"/>
    </location>
</feature>
<feature type="transmembrane region" description="Helical" evidence="7">
    <location>
        <begin position="115"/>
        <end position="134"/>
    </location>
</feature>
<dbReference type="InterPro" id="IPR049326">
    <property type="entry name" value="Rhodopsin_dom_fungi"/>
</dbReference>
<feature type="transmembrane region" description="Helical" evidence="7">
    <location>
        <begin position="146"/>
        <end position="166"/>
    </location>
</feature>
<feature type="transmembrane region" description="Helical" evidence="7">
    <location>
        <begin position="226"/>
        <end position="246"/>
    </location>
</feature>
<evidence type="ECO:0000256" key="3">
    <source>
        <dbReference type="ARBA" id="ARBA00022989"/>
    </source>
</evidence>
<evidence type="ECO:0000256" key="2">
    <source>
        <dbReference type="ARBA" id="ARBA00022692"/>
    </source>
</evidence>
<evidence type="ECO:0000256" key="5">
    <source>
        <dbReference type="ARBA" id="ARBA00038359"/>
    </source>
</evidence>
<gene>
    <name evidence="9" type="ORF">VTL71DRAFT_254</name>
</gene>
<keyword evidence="10" id="KW-1185">Reference proteome</keyword>
<evidence type="ECO:0000313" key="10">
    <source>
        <dbReference type="Proteomes" id="UP001595075"/>
    </source>
</evidence>
<reference evidence="9 10" key="1">
    <citation type="journal article" date="2024" name="Commun. Biol.">
        <title>Comparative genomic analysis of thermophilic fungi reveals convergent evolutionary adaptations and gene losses.</title>
        <authorList>
            <person name="Steindorff A.S."/>
            <person name="Aguilar-Pontes M.V."/>
            <person name="Robinson A.J."/>
            <person name="Andreopoulos B."/>
            <person name="LaButti K."/>
            <person name="Kuo A."/>
            <person name="Mondo S."/>
            <person name="Riley R."/>
            <person name="Otillar R."/>
            <person name="Haridas S."/>
            <person name="Lipzen A."/>
            <person name="Grimwood J."/>
            <person name="Schmutz J."/>
            <person name="Clum A."/>
            <person name="Reid I.D."/>
            <person name="Moisan M.C."/>
            <person name="Butler G."/>
            <person name="Nguyen T.T.M."/>
            <person name="Dewar K."/>
            <person name="Conant G."/>
            <person name="Drula E."/>
            <person name="Henrissat B."/>
            <person name="Hansel C."/>
            <person name="Singer S."/>
            <person name="Hutchinson M.I."/>
            <person name="de Vries R.P."/>
            <person name="Natvig D.O."/>
            <person name="Powell A.J."/>
            <person name="Tsang A."/>
            <person name="Grigoriev I.V."/>
        </authorList>
    </citation>
    <scope>NUCLEOTIDE SEQUENCE [LARGE SCALE GENOMIC DNA]</scope>
    <source>
        <strain evidence="9 10">CBS 494.80</strain>
    </source>
</reference>
<protein>
    <recommendedName>
        <fullName evidence="8">Rhodopsin domain-containing protein</fullName>
    </recommendedName>
</protein>
<dbReference type="PANTHER" id="PTHR33048">
    <property type="entry name" value="PTH11-LIKE INTEGRAL MEMBRANE PROTEIN (AFU_ORTHOLOGUE AFUA_5G11245)"/>
    <property type="match status" value="1"/>
</dbReference>
<sequence length="431" mass="48602">MDTSYLEYVLASPGIDPTDHHSNSGSVIWTSSVLCITVFLMTIARLRVRWNLGTYGRDDAFIVGATFITLLFTICSIHGARQGLGKHIYDILLPDHSDPKLEATQSIAIPLFGSYVAYNLAIALVKLSIIASYLRIIPNMIFRRIMWGVGTSVVLLAVVECLTVIFECNPPESSWNWGIKRKYCINIPAFFYAVSSINTATDFGLWGAPLWFFLKSQMPRKKKVELGLLYVVGLAGCLFGLFRIGYLKGLTSPDITYTGALPLNNSMAEVCLGIIAANIPPLRPAFRIFRPVLEFFRPVLEWFRPVLEWFRPMLKWFRPMLEWFRPMRQWFQKLRGSPPVSIVPVDKETPANTPQVDVIPHFERRRTMSRVEAYGKSSRSDDIEMGDLDDDDFEGGFRQYLGSSMSSCRNTPSVTGTFGERGSATSVNDMV</sequence>
<dbReference type="Pfam" id="PF20684">
    <property type="entry name" value="Fung_rhodopsin"/>
    <property type="match status" value="1"/>
</dbReference>
<feature type="transmembrane region" description="Helical" evidence="7">
    <location>
        <begin position="60"/>
        <end position="80"/>
    </location>
</feature>
<feature type="transmembrane region" description="Helical" evidence="7">
    <location>
        <begin position="27"/>
        <end position="48"/>
    </location>
</feature>
<comment type="subcellular location">
    <subcellularLocation>
        <location evidence="1">Membrane</location>
        <topology evidence="1">Multi-pass membrane protein</topology>
    </subcellularLocation>
</comment>
<evidence type="ECO:0000256" key="6">
    <source>
        <dbReference type="SAM" id="MobiDB-lite"/>
    </source>
</evidence>
<keyword evidence="3 7" id="KW-1133">Transmembrane helix</keyword>
<evidence type="ECO:0000313" key="9">
    <source>
        <dbReference type="EMBL" id="KAL2075311.1"/>
    </source>
</evidence>
<organism evidence="9 10">
    <name type="scientific">Oculimacula yallundae</name>
    <dbReference type="NCBI Taxonomy" id="86028"/>
    <lineage>
        <taxon>Eukaryota</taxon>
        <taxon>Fungi</taxon>
        <taxon>Dikarya</taxon>
        <taxon>Ascomycota</taxon>
        <taxon>Pezizomycotina</taxon>
        <taxon>Leotiomycetes</taxon>
        <taxon>Helotiales</taxon>
        <taxon>Ploettnerulaceae</taxon>
        <taxon>Oculimacula</taxon>
    </lineage>
</organism>
<evidence type="ECO:0000256" key="1">
    <source>
        <dbReference type="ARBA" id="ARBA00004141"/>
    </source>
</evidence>
<keyword evidence="4 7" id="KW-0472">Membrane</keyword>
<feature type="region of interest" description="Disordered" evidence="6">
    <location>
        <begin position="409"/>
        <end position="431"/>
    </location>
</feature>
<dbReference type="InterPro" id="IPR052337">
    <property type="entry name" value="SAT4-like"/>
</dbReference>
<feature type="transmembrane region" description="Helical" evidence="7">
    <location>
        <begin position="190"/>
        <end position="214"/>
    </location>
</feature>
<evidence type="ECO:0000256" key="7">
    <source>
        <dbReference type="SAM" id="Phobius"/>
    </source>
</evidence>
<evidence type="ECO:0000259" key="8">
    <source>
        <dbReference type="Pfam" id="PF20684"/>
    </source>
</evidence>
<dbReference type="PANTHER" id="PTHR33048:SF47">
    <property type="entry name" value="INTEGRAL MEMBRANE PROTEIN-RELATED"/>
    <property type="match status" value="1"/>
</dbReference>
<dbReference type="Proteomes" id="UP001595075">
    <property type="component" value="Unassembled WGS sequence"/>
</dbReference>
<keyword evidence="2 7" id="KW-0812">Transmembrane</keyword>
<comment type="similarity">
    <text evidence="5">Belongs to the SAT4 family.</text>
</comment>
<name>A0ABR4CZM5_9HELO</name>
<dbReference type="EMBL" id="JAZHXI010000001">
    <property type="protein sequence ID" value="KAL2075311.1"/>
    <property type="molecule type" value="Genomic_DNA"/>
</dbReference>